<dbReference type="InterPro" id="IPR031778">
    <property type="entry name" value="Sortilin_N"/>
</dbReference>
<evidence type="ECO:0000256" key="1">
    <source>
        <dbReference type="ARBA" id="ARBA00022737"/>
    </source>
</evidence>
<dbReference type="PANTHER" id="PTHR12106:SF27">
    <property type="entry name" value="SORTILIN-RELATED RECEPTOR"/>
    <property type="match status" value="1"/>
</dbReference>
<keyword evidence="1" id="KW-0677">Repeat</keyword>
<comment type="caution">
    <text evidence="3">The sequence shown here is derived from an EMBL/GenBank/DDBJ whole genome shotgun (WGS) entry which is preliminary data.</text>
</comment>
<evidence type="ECO:0000313" key="3">
    <source>
        <dbReference type="EMBL" id="KII67840.1"/>
    </source>
</evidence>
<evidence type="ECO:0000259" key="2">
    <source>
        <dbReference type="Pfam" id="PF15902"/>
    </source>
</evidence>
<name>A0A0C2MUI1_THEKT</name>
<dbReference type="GO" id="GO:0006892">
    <property type="term" value="P:post-Golgi vesicle-mediated transport"/>
    <property type="evidence" value="ECO:0007669"/>
    <property type="project" value="TreeGrafter"/>
</dbReference>
<dbReference type="OrthoDB" id="443634at2759"/>
<gene>
    <name evidence="3" type="ORF">RF11_05399</name>
</gene>
<dbReference type="PANTHER" id="PTHR12106">
    <property type="entry name" value="SORTILIN RELATED"/>
    <property type="match status" value="1"/>
</dbReference>
<feature type="domain" description="Sortilin N-terminal" evidence="2">
    <location>
        <begin position="170"/>
        <end position="319"/>
    </location>
</feature>
<organism evidence="3 4">
    <name type="scientific">Thelohanellus kitauei</name>
    <name type="common">Myxosporean</name>
    <dbReference type="NCBI Taxonomy" id="669202"/>
    <lineage>
        <taxon>Eukaryota</taxon>
        <taxon>Metazoa</taxon>
        <taxon>Cnidaria</taxon>
        <taxon>Myxozoa</taxon>
        <taxon>Myxosporea</taxon>
        <taxon>Bivalvulida</taxon>
        <taxon>Platysporina</taxon>
        <taxon>Myxobolidae</taxon>
        <taxon>Thelohanellus</taxon>
    </lineage>
</organism>
<dbReference type="AlphaFoldDB" id="A0A0C2MUI1"/>
<dbReference type="GO" id="GO:0016020">
    <property type="term" value="C:membrane"/>
    <property type="evidence" value="ECO:0007669"/>
    <property type="project" value="TreeGrafter"/>
</dbReference>
<evidence type="ECO:0000313" key="4">
    <source>
        <dbReference type="Proteomes" id="UP000031668"/>
    </source>
</evidence>
<dbReference type="EMBL" id="JWZT01003067">
    <property type="protein sequence ID" value="KII67840.1"/>
    <property type="molecule type" value="Genomic_DNA"/>
</dbReference>
<dbReference type="Pfam" id="PF15902">
    <property type="entry name" value="Sortilin-Vps10"/>
    <property type="match status" value="1"/>
</dbReference>
<dbReference type="Proteomes" id="UP000031668">
    <property type="component" value="Unassembled WGS sequence"/>
</dbReference>
<reference evidence="3 4" key="1">
    <citation type="journal article" date="2014" name="Genome Biol. Evol.">
        <title>The genome of the myxosporean Thelohanellus kitauei shows adaptations to nutrient acquisition within its fish host.</title>
        <authorList>
            <person name="Yang Y."/>
            <person name="Xiong J."/>
            <person name="Zhou Z."/>
            <person name="Huo F."/>
            <person name="Miao W."/>
            <person name="Ran C."/>
            <person name="Liu Y."/>
            <person name="Zhang J."/>
            <person name="Feng J."/>
            <person name="Wang M."/>
            <person name="Wang M."/>
            <person name="Wang L."/>
            <person name="Yao B."/>
        </authorList>
    </citation>
    <scope>NUCLEOTIDE SEQUENCE [LARGE SCALE GENOMIC DNA]</scope>
    <source>
        <strain evidence="3">Wuqing</strain>
    </source>
</reference>
<keyword evidence="4" id="KW-1185">Reference proteome</keyword>
<accession>A0A0C2MUI1</accession>
<keyword evidence="3" id="KW-0675">Receptor</keyword>
<protein>
    <submittedName>
        <fullName evidence="3">VPS10 domain-containing receptor SorCS1</fullName>
    </submittedName>
</protein>
<proteinExistence type="predicted"/>
<sequence>MIIEENLLMKIYYSYEELEAPKDTETVEGHSYDIYRRLLDNGTDDRNFSVCQDKQDKLMYLLEFDSSNIENSLGLFMINISTHKIYKINIAYGEERDRLTLSGIWCAYGGLIGYDDENREILIKMKGDREFLGYHLYDEFDNIFLDDRKIDYIDHDSLGYVQNHLDESKYFYVLEGYPGVVILTKTVIYLGKQILKTFISYTNGKNWAYLQLKNKQNSPCESEICDISILPGDKRLSDVLKYSPLNPLLIVAPCTITIHSMELDTRLMISDDGGFTWIYTYIKFISIEILKEGEILVANEDNKYLHVSLDTGRSWQKLNERKSNDKIIQLIPDTEFKYNVVMVSKNDASGYYISTIDFSGIFSKSFA</sequence>
<dbReference type="SUPFAM" id="SSF110296">
    <property type="entry name" value="Oligoxyloglucan reducing end-specific cellobiohydrolase"/>
    <property type="match status" value="1"/>
</dbReference>
<dbReference type="InterPro" id="IPR050310">
    <property type="entry name" value="VPS10-sortilin"/>
</dbReference>
<dbReference type="GO" id="GO:0005794">
    <property type="term" value="C:Golgi apparatus"/>
    <property type="evidence" value="ECO:0007669"/>
    <property type="project" value="TreeGrafter"/>
</dbReference>